<gene>
    <name evidence="3" type="ORF">HYD_6710</name>
</gene>
<protein>
    <recommendedName>
        <fullName evidence="2">Methyltransferase domain-containing protein</fullName>
    </recommendedName>
</protein>
<dbReference type="InterPro" id="IPR029063">
    <property type="entry name" value="SAM-dependent_MTases_sf"/>
</dbReference>
<feature type="domain" description="Methyltransferase" evidence="2">
    <location>
        <begin position="6"/>
        <end position="104"/>
    </location>
</feature>
<evidence type="ECO:0000259" key="2">
    <source>
        <dbReference type="Pfam" id="PF13649"/>
    </source>
</evidence>
<dbReference type="InterPro" id="IPR041698">
    <property type="entry name" value="Methyltransf_25"/>
</dbReference>
<dbReference type="PROSITE" id="PS01131">
    <property type="entry name" value="RRNA_A_DIMETH"/>
    <property type="match status" value="1"/>
</dbReference>
<dbReference type="Proteomes" id="UP001320209">
    <property type="component" value="Chromosome"/>
</dbReference>
<name>A0ABM7V9S1_9PROT</name>
<accession>A0ABM7V9S1</accession>
<reference evidence="3" key="1">
    <citation type="submission" date="2021-10" db="EMBL/GenBank/DDBJ databases">
        <title>Genome Sequence of The Candidatus Hydrogeosomobacter endosymbioticus, an Intracellular Bacterial Symbiont of the Anaerobic Ciliate GW7.</title>
        <authorList>
            <person name="Shiohama Y."/>
            <person name="Shinzato N."/>
        </authorList>
    </citation>
    <scope>NUCLEOTIDE SEQUENCE [LARGE SCALE GENOMIC DNA]</scope>
    <source>
        <strain evidence="3">200920</strain>
    </source>
</reference>
<evidence type="ECO:0000313" key="4">
    <source>
        <dbReference type="Proteomes" id="UP001320209"/>
    </source>
</evidence>
<organism evidence="3 4">
    <name type="scientific">Candidatus Hydrogenosomobacter endosymbioticus</name>
    <dbReference type="NCBI Taxonomy" id="2558174"/>
    <lineage>
        <taxon>Bacteria</taxon>
        <taxon>Pseudomonadati</taxon>
        <taxon>Pseudomonadota</taxon>
        <taxon>Alphaproteobacteria</taxon>
        <taxon>Holosporales</taxon>
        <taxon>Holosporaceae</taxon>
        <taxon>Candidatus Hydrogenosomobacter</taxon>
    </lineage>
</organism>
<dbReference type="InterPro" id="IPR020596">
    <property type="entry name" value="rRNA_Ade_Mease_Trfase_CS"/>
</dbReference>
<keyword evidence="4" id="KW-1185">Reference proteome</keyword>
<proteinExistence type="predicted"/>
<dbReference type="EMBL" id="AP025225">
    <property type="protein sequence ID" value="BDB96538.1"/>
    <property type="molecule type" value="Genomic_DNA"/>
</dbReference>
<dbReference type="Gene3D" id="3.40.50.150">
    <property type="entry name" value="Vaccinia Virus protein VP39"/>
    <property type="match status" value="1"/>
</dbReference>
<dbReference type="SUPFAM" id="SSF53335">
    <property type="entry name" value="S-adenosyl-L-methionine-dependent methyltransferases"/>
    <property type="match status" value="1"/>
</dbReference>
<evidence type="ECO:0000313" key="3">
    <source>
        <dbReference type="EMBL" id="BDB96538.1"/>
    </source>
</evidence>
<dbReference type="CDD" id="cd02440">
    <property type="entry name" value="AdoMet_MTases"/>
    <property type="match status" value="1"/>
</dbReference>
<evidence type="ECO:0000256" key="1">
    <source>
        <dbReference type="ARBA" id="ARBA00022691"/>
    </source>
</evidence>
<dbReference type="Pfam" id="PF13649">
    <property type="entry name" value="Methyltransf_25"/>
    <property type="match status" value="1"/>
</dbReference>
<sequence length="153" mass="16732">MSCDYVLELGCGTGRFTRALIEAGIPEENLVCVEIDGELFNYLAGEFKKARVIRGNACDMMSIIPGELIGKIGVVVSGIPMINLPHVVQKAIVDGCMNVMRPRGEIIQFTYSPLASLNTSLLGLRKRKVATVFRNFPPATVWAYERAPSVNSL</sequence>
<keyword evidence="1" id="KW-0949">S-adenosyl-L-methionine</keyword>